<proteinExistence type="predicted"/>
<dbReference type="InterPro" id="IPR043708">
    <property type="entry name" value="DUF5648"/>
</dbReference>
<dbReference type="EMBL" id="JAHUZB010000016">
    <property type="protein sequence ID" value="MBV7392520.1"/>
    <property type="molecule type" value="Genomic_DNA"/>
</dbReference>
<name>A0ABS6TI90_9ENTE</name>
<evidence type="ECO:0000313" key="5">
    <source>
        <dbReference type="Proteomes" id="UP000774130"/>
    </source>
</evidence>
<dbReference type="Pfam" id="PF18885">
    <property type="entry name" value="DUF5648"/>
    <property type="match status" value="1"/>
</dbReference>
<evidence type="ECO:0000256" key="1">
    <source>
        <dbReference type="SAM" id="MobiDB-lite"/>
    </source>
</evidence>
<feature type="signal peptide" evidence="2">
    <location>
        <begin position="1"/>
        <end position="24"/>
    </location>
</feature>
<feature type="domain" description="DUF5648" evidence="3">
    <location>
        <begin position="592"/>
        <end position="727"/>
    </location>
</feature>
<sequence length="729" mass="79962">MKKQIFLFSTLAFLGIAGSLPATALETNPNEQTNTETVSSSSNRVSTNLESSDDSSIQPMEETESNSIKDYTSVNMFSENISTLDSPFRPNDSNNNMLTYKTVLINSSNSGEVIPAGTKVSINFSSPSDSIAPVSFRGIQSSESLKGYFSMSGSGNSYELTINQDLLPGEYNIFSYFAINNPGWNWDGLNNSSDPAIFTSDVTSNLIDSQNSIVANVPITPATIYIKPVPNSPVGGLAGFMNGGYNNTNVNSDGTIGVENGYPTNFITYNNGVEWFNPSVDKVNGKYYQTFVGAYLPAQLGVGNPIGLSQGQISFTFDKPVDENSIRVTLGGTSSSAERATDITDKPGVNLSISKDKKTVTAEFSQYMQNSASFLINQWRTVNLMVAVPVDDINTIVNGTFNLQYPNINWNSNFKGAFTNPDSNDSSYPYFRGNDATVYTTDNPYNPLTDVNSYVGYTNNNDNMTITNLNGYPIDGVNPDPGVYTIEYKSTNKDTSGKEFDTTFSRKITVIEDKSSISGENYTMFIGDKDATVYDFKASATDKDGNAIDVTADLSSIDFSKTGSYDIILTASDGQTKTVKLIIEEKENQLVPIYRAYNPNDGDHLYTISEKEYDWITGLKWSAEGIAFKSVLSDYKDAVTIYRLYNSNSGEHFYTLSEKEYNNVASKGWTKEGIGFYMVPKEKGEAVYRVFNPNATGPGSHLFTSSKEEAAWLVGLGWKDEKIAFYSPK</sequence>
<protein>
    <recommendedName>
        <fullName evidence="3">DUF5648 domain-containing protein</fullName>
    </recommendedName>
</protein>
<feature type="compositionally biased region" description="Low complexity" evidence="1">
    <location>
        <begin position="26"/>
        <end position="50"/>
    </location>
</feature>
<evidence type="ECO:0000256" key="2">
    <source>
        <dbReference type="SAM" id="SignalP"/>
    </source>
</evidence>
<organism evidence="4 5">
    <name type="scientific">Enterococcus alishanensis</name>
    <dbReference type="NCBI Taxonomy" id="1303817"/>
    <lineage>
        <taxon>Bacteria</taxon>
        <taxon>Bacillati</taxon>
        <taxon>Bacillota</taxon>
        <taxon>Bacilli</taxon>
        <taxon>Lactobacillales</taxon>
        <taxon>Enterococcaceae</taxon>
        <taxon>Enterococcus</taxon>
    </lineage>
</organism>
<comment type="caution">
    <text evidence="4">The sequence shown here is derived from an EMBL/GenBank/DDBJ whole genome shotgun (WGS) entry which is preliminary data.</text>
</comment>
<keyword evidence="5" id="KW-1185">Reference proteome</keyword>
<evidence type="ECO:0000313" key="4">
    <source>
        <dbReference type="EMBL" id="MBV7392520.1"/>
    </source>
</evidence>
<gene>
    <name evidence="4" type="ORF">KUA55_17875</name>
</gene>
<feature type="region of interest" description="Disordered" evidence="1">
    <location>
        <begin position="25"/>
        <end position="69"/>
    </location>
</feature>
<keyword evidence="2" id="KW-0732">Signal</keyword>
<dbReference type="Proteomes" id="UP000774130">
    <property type="component" value="Unassembled WGS sequence"/>
</dbReference>
<reference evidence="4 5" key="1">
    <citation type="submission" date="2021-06" db="EMBL/GenBank/DDBJ databases">
        <title>Enterococcus alishanensis sp. nov., a novel lactic acid bacterium isolated from fresh coffee beans.</title>
        <authorList>
            <person name="Chen Y.-S."/>
        </authorList>
    </citation>
    <scope>NUCLEOTIDE SEQUENCE [LARGE SCALE GENOMIC DNA]</scope>
    <source>
        <strain evidence="4 5">ALS3</strain>
    </source>
</reference>
<dbReference type="RefSeq" id="WP_218327733.1">
    <property type="nucleotide sequence ID" value="NZ_JAHUZB010000016.1"/>
</dbReference>
<accession>A0ABS6TI90</accession>
<evidence type="ECO:0000259" key="3">
    <source>
        <dbReference type="Pfam" id="PF18885"/>
    </source>
</evidence>
<feature type="chain" id="PRO_5045600562" description="DUF5648 domain-containing protein" evidence="2">
    <location>
        <begin position="25"/>
        <end position="729"/>
    </location>
</feature>